<evidence type="ECO:0000256" key="4">
    <source>
        <dbReference type="SAM" id="Phobius"/>
    </source>
</evidence>
<organism evidence="6 7">
    <name type="scientific">Candidatus Dojkabacteria bacterium</name>
    <dbReference type="NCBI Taxonomy" id="2099670"/>
    <lineage>
        <taxon>Bacteria</taxon>
        <taxon>Candidatus Dojkabacteria</taxon>
    </lineage>
</organism>
<feature type="domain" description="Intradiol ring-cleavage dioxygenases" evidence="5">
    <location>
        <begin position="60"/>
        <end position="172"/>
    </location>
</feature>
<reference evidence="6" key="2">
    <citation type="journal article" date="2021" name="Microbiome">
        <title>Successional dynamics and alternative stable states in a saline activated sludge microbial community over 9 years.</title>
        <authorList>
            <person name="Wang Y."/>
            <person name="Ye J."/>
            <person name="Ju F."/>
            <person name="Liu L."/>
            <person name="Boyd J.A."/>
            <person name="Deng Y."/>
            <person name="Parks D.H."/>
            <person name="Jiang X."/>
            <person name="Yin X."/>
            <person name="Woodcroft B.J."/>
            <person name="Tyson G.W."/>
            <person name="Hugenholtz P."/>
            <person name="Polz M.F."/>
            <person name="Zhang T."/>
        </authorList>
    </citation>
    <scope>NUCLEOTIDE SEQUENCE</scope>
    <source>
        <strain evidence="6">HKST-UBA11</strain>
    </source>
</reference>
<keyword evidence="4" id="KW-0472">Membrane</keyword>
<name>A0A955L7T6_9BACT</name>
<dbReference type="Gene3D" id="2.60.130.10">
    <property type="entry name" value="Aromatic compound dioxygenase"/>
    <property type="match status" value="1"/>
</dbReference>
<keyword evidence="3" id="KW-0560">Oxidoreductase</keyword>
<keyword evidence="4" id="KW-0812">Transmembrane</keyword>
<reference evidence="6" key="1">
    <citation type="submission" date="2020-04" db="EMBL/GenBank/DDBJ databases">
        <authorList>
            <person name="Zhang T."/>
        </authorList>
    </citation>
    <scope>NUCLEOTIDE SEQUENCE</scope>
    <source>
        <strain evidence="6">HKST-UBA11</strain>
    </source>
</reference>
<dbReference type="InterPro" id="IPR015889">
    <property type="entry name" value="Intradiol_dOase_core"/>
</dbReference>
<comment type="similarity">
    <text evidence="1">Belongs to the intradiol ring-cleavage dioxygenase family.</text>
</comment>
<evidence type="ECO:0000256" key="3">
    <source>
        <dbReference type="ARBA" id="ARBA00023002"/>
    </source>
</evidence>
<dbReference type="InterPro" id="IPR050770">
    <property type="entry name" value="Intradiol_RC_Dioxygenase"/>
</dbReference>
<dbReference type="EMBL" id="JAGQLH010000008">
    <property type="protein sequence ID" value="MCA9385221.1"/>
    <property type="molecule type" value="Genomic_DNA"/>
</dbReference>
<evidence type="ECO:0000256" key="1">
    <source>
        <dbReference type="ARBA" id="ARBA00007825"/>
    </source>
</evidence>
<dbReference type="SUPFAM" id="SSF49482">
    <property type="entry name" value="Aromatic compound dioxygenase"/>
    <property type="match status" value="1"/>
</dbReference>
<proteinExistence type="inferred from homology"/>
<evidence type="ECO:0000313" key="6">
    <source>
        <dbReference type="EMBL" id="MCA9385221.1"/>
    </source>
</evidence>
<feature type="transmembrane region" description="Helical" evidence="4">
    <location>
        <begin position="12"/>
        <end position="33"/>
    </location>
</feature>
<keyword evidence="2" id="KW-0223">Dioxygenase</keyword>
<sequence>MKIKLDRKYLQYSIFVSLILVISYVLFATVFSFTTKKAQSSLPPVLAASDCLPAFRDGGGPYYQANAPFRENIAPDSTTGEKLYMEGYIYNSTCTNTIAHATLDIWQASEEGTYEDEYYRGQVTTDENGYYKFESVIPLGYGEGTAYRPPHIHFKVHIDGEEVVTSQMFFEDVRGRQGFNDEYIIDLEQNANAWNGTHNIIIPDIKFN</sequence>
<dbReference type="Pfam" id="PF00775">
    <property type="entry name" value="Dioxygenase_C"/>
    <property type="match status" value="1"/>
</dbReference>
<evidence type="ECO:0000256" key="2">
    <source>
        <dbReference type="ARBA" id="ARBA00022964"/>
    </source>
</evidence>
<dbReference type="GO" id="GO:0016702">
    <property type="term" value="F:oxidoreductase activity, acting on single donors with incorporation of molecular oxygen, incorporation of two atoms of oxygen"/>
    <property type="evidence" value="ECO:0007669"/>
    <property type="project" value="InterPro"/>
</dbReference>
<dbReference type="PANTHER" id="PTHR33711:SF10">
    <property type="entry name" value="INTRADIOL RING-CLEAVAGE DIOXYGENASES DOMAIN-CONTAINING PROTEIN"/>
    <property type="match status" value="1"/>
</dbReference>
<gene>
    <name evidence="6" type="ORF">KC717_01075</name>
</gene>
<evidence type="ECO:0000313" key="7">
    <source>
        <dbReference type="Proteomes" id="UP000754563"/>
    </source>
</evidence>
<dbReference type="PANTHER" id="PTHR33711">
    <property type="entry name" value="DIOXYGENASE, PUTATIVE (AFU_ORTHOLOGUE AFUA_2G02910)-RELATED"/>
    <property type="match status" value="1"/>
</dbReference>
<protein>
    <recommendedName>
        <fullName evidence="5">Intradiol ring-cleavage dioxygenases domain-containing protein</fullName>
    </recommendedName>
</protein>
<dbReference type="GO" id="GO:0008199">
    <property type="term" value="F:ferric iron binding"/>
    <property type="evidence" value="ECO:0007669"/>
    <property type="project" value="InterPro"/>
</dbReference>
<dbReference type="Proteomes" id="UP000754563">
    <property type="component" value="Unassembled WGS sequence"/>
</dbReference>
<accession>A0A955L7T6</accession>
<dbReference type="InterPro" id="IPR000627">
    <property type="entry name" value="Intradiol_dOase_C"/>
</dbReference>
<evidence type="ECO:0000259" key="5">
    <source>
        <dbReference type="Pfam" id="PF00775"/>
    </source>
</evidence>
<keyword evidence="4" id="KW-1133">Transmembrane helix</keyword>
<dbReference type="AlphaFoldDB" id="A0A955L7T6"/>
<comment type="caution">
    <text evidence="6">The sequence shown here is derived from an EMBL/GenBank/DDBJ whole genome shotgun (WGS) entry which is preliminary data.</text>
</comment>